<dbReference type="AlphaFoldDB" id="A0A4P2VBV7"/>
<dbReference type="KEGG" id="ccai:NAS2_0194"/>
<dbReference type="RefSeq" id="WP_232085545.1">
    <property type="nucleotide sequence ID" value="NZ_AP018732.1"/>
</dbReference>
<gene>
    <name evidence="2" type="ORF">NAS2_0194</name>
</gene>
<evidence type="ECO:0000313" key="3">
    <source>
        <dbReference type="Proteomes" id="UP000509448"/>
    </source>
</evidence>
<name>A0A4P2VBV7_9ARCH</name>
<dbReference type="GeneID" id="55584013"/>
<keyword evidence="3" id="KW-1185">Reference proteome</keyword>
<feature type="compositionally biased region" description="Gly residues" evidence="1">
    <location>
        <begin position="144"/>
        <end position="155"/>
    </location>
</feature>
<accession>A0A4P2VBV7</accession>
<evidence type="ECO:0000313" key="2">
    <source>
        <dbReference type="EMBL" id="BBE41591.1"/>
    </source>
</evidence>
<organism evidence="2 3">
    <name type="scientific">Conexivisphaera calida</name>
    <dbReference type="NCBI Taxonomy" id="1874277"/>
    <lineage>
        <taxon>Archaea</taxon>
        <taxon>Nitrososphaerota</taxon>
        <taxon>Conexivisphaeria</taxon>
        <taxon>Conexivisphaerales</taxon>
        <taxon>Conexivisphaeraceae</taxon>
        <taxon>Conexivisphaera</taxon>
    </lineage>
</organism>
<dbReference type="Proteomes" id="UP000509448">
    <property type="component" value="Chromosome"/>
</dbReference>
<protein>
    <submittedName>
        <fullName evidence="2">Uncharacterized protein</fullName>
    </submittedName>
</protein>
<proteinExistence type="predicted"/>
<feature type="region of interest" description="Disordered" evidence="1">
    <location>
        <begin position="128"/>
        <end position="155"/>
    </location>
</feature>
<reference evidence="2 3" key="1">
    <citation type="journal article" date="2019" name="ISME J.">
        <title>Isolation and characterization of a thermophilic sulfur- and iron-reducing thaumarchaeote from a terrestrial acidic hot spring.</title>
        <authorList>
            <person name="Kato S."/>
            <person name="Itoh T."/>
            <person name="Yuki M."/>
            <person name="Nagamori M."/>
            <person name="Ohnishi M."/>
            <person name="Uematsu K."/>
            <person name="Suzuki K."/>
            <person name="Takashina T."/>
            <person name="Ohkuma M."/>
        </authorList>
    </citation>
    <scope>NUCLEOTIDE SEQUENCE [LARGE SCALE GENOMIC DNA]</scope>
    <source>
        <strain evidence="2 3">NAS-02</strain>
    </source>
</reference>
<dbReference type="EMBL" id="AP018732">
    <property type="protein sequence ID" value="BBE41591.1"/>
    <property type="molecule type" value="Genomic_DNA"/>
</dbReference>
<sequence length="155" mass="17147">MVALLKVDKEVSLDKFRKFLIMSTCKSFIPEEYERDFLVFPERYGEKGVIYVEAADKYTLDKARDITFVRVKDVLGVIYESKSGNTYLRWRQTRGKSGRITGHASTNALVNLIAAGVLSEEDVRDLQAISGAAEGEDKEKAGEGESGTGNGEAKS</sequence>
<evidence type="ECO:0000256" key="1">
    <source>
        <dbReference type="SAM" id="MobiDB-lite"/>
    </source>
</evidence>